<evidence type="ECO:0000256" key="4">
    <source>
        <dbReference type="ARBA" id="ARBA00023163"/>
    </source>
</evidence>
<dbReference type="EMBL" id="OZ034818">
    <property type="protein sequence ID" value="CAL1389327.1"/>
    <property type="molecule type" value="Genomic_DNA"/>
</dbReference>
<dbReference type="AlphaFoldDB" id="A0AAV2EUG8"/>
<feature type="region of interest" description="Disordered" evidence="6">
    <location>
        <begin position="118"/>
        <end position="150"/>
    </location>
</feature>
<keyword evidence="5" id="KW-0539">Nucleus</keyword>
<evidence type="ECO:0000256" key="6">
    <source>
        <dbReference type="SAM" id="MobiDB-lite"/>
    </source>
</evidence>
<dbReference type="PROSITE" id="PS50863">
    <property type="entry name" value="B3"/>
    <property type="match status" value="2"/>
</dbReference>
<keyword evidence="9" id="KW-1185">Reference proteome</keyword>
<dbReference type="InterPro" id="IPR050655">
    <property type="entry name" value="Plant_B3_domain"/>
</dbReference>
<evidence type="ECO:0000256" key="5">
    <source>
        <dbReference type="ARBA" id="ARBA00023242"/>
    </source>
</evidence>
<dbReference type="PANTHER" id="PTHR31920">
    <property type="entry name" value="B3 DOMAIN-CONTAINING"/>
    <property type="match status" value="1"/>
</dbReference>
<dbReference type="Gene3D" id="2.40.330.10">
    <property type="entry name" value="DNA-binding pseudobarrel domain"/>
    <property type="match status" value="2"/>
</dbReference>
<accession>A0AAV2EUG8</accession>
<dbReference type="SUPFAM" id="SSF101936">
    <property type="entry name" value="DNA-binding pseudobarrel domain"/>
    <property type="match status" value="2"/>
</dbReference>
<reference evidence="8 9" key="1">
    <citation type="submission" date="2024-04" db="EMBL/GenBank/DDBJ databases">
        <authorList>
            <person name="Fracassetti M."/>
        </authorList>
    </citation>
    <scope>NUCLEOTIDE SEQUENCE [LARGE SCALE GENOMIC DNA]</scope>
</reference>
<organism evidence="8 9">
    <name type="scientific">Linum trigynum</name>
    <dbReference type="NCBI Taxonomy" id="586398"/>
    <lineage>
        <taxon>Eukaryota</taxon>
        <taxon>Viridiplantae</taxon>
        <taxon>Streptophyta</taxon>
        <taxon>Embryophyta</taxon>
        <taxon>Tracheophyta</taxon>
        <taxon>Spermatophyta</taxon>
        <taxon>Magnoliopsida</taxon>
        <taxon>eudicotyledons</taxon>
        <taxon>Gunneridae</taxon>
        <taxon>Pentapetalae</taxon>
        <taxon>rosids</taxon>
        <taxon>fabids</taxon>
        <taxon>Malpighiales</taxon>
        <taxon>Linaceae</taxon>
        <taxon>Linum</taxon>
    </lineage>
</organism>
<dbReference type="SMART" id="SM01019">
    <property type="entry name" value="B3"/>
    <property type="match status" value="2"/>
</dbReference>
<evidence type="ECO:0000313" key="9">
    <source>
        <dbReference type="Proteomes" id="UP001497516"/>
    </source>
</evidence>
<feature type="domain" description="TF-B3" evidence="7">
    <location>
        <begin position="199"/>
        <end position="297"/>
    </location>
</feature>
<dbReference type="GO" id="GO:0003677">
    <property type="term" value="F:DNA binding"/>
    <property type="evidence" value="ECO:0007669"/>
    <property type="project" value="UniProtKB-KW"/>
</dbReference>
<dbReference type="Pfam" id="PF02362">
    <property type="entry name" value="B3"/>
    <property type="match status" value="2"/>
</dbReference>
<keyword evidence="4" id="KW-0804">Transcription</keyword>
<evidence type="ECO:0000256" key="3">
    <source>
        <dbReference type="ARBA" id="ARBA00023125"/>
    </source>
</evidence>
<dbReference type="Proteomes" id="UP001497516">
    <property type="component" value="Chromosome 5"/>
</dbReference>
<feature type="domain" description="TF-B3" evidence="7">
    <location>
        <begin position="30"/>
        <end position="108"/>
    </location>
</feature>
<gene>
    <name evidence="8" type="ORF">LTRI10_LOCUS30194</name>
</gene>
<keyword evidence="2" id="KW-0805">Transcription regulation</keyword>
<dbReference type="InterPro" id="IPR003340">
    <property type="entry name" value="B3_DNA-bd"/>
</dbReference>
<dbReference type="InterPro" id="IPR015300">
    <property type="entry name" value="DNA-bd_pseudobarrel_sf"/>
</dbReference>
<sequence>MAAALQVNRHPAGFFRVILPCFPYEKEMDLPLKFVVMYGSDLSSTATFNLPDGSVWKIGVNKGPDGRSAWFSENWARFVDRHSISIGFFLVFQYLGSSEFKVKIFDLSCCSISYPLPSGNSSEQSGRGRAQAVSPNQVVSPEEEDGSQAGEVETLLKRVNESGIAKGRKFARTISKFWKNSKKGVEEAILCKPHNRPCFLMLMTCALIKGKSMVSMPSAFVAEHIEDGWTSVKLQVQQGKKQWDVNLNRVQGTQMRCMDRGWKGFSNDNGLGVGDVCLFQLVSPVEPVLEVAVFPAEK</sequence>
<dbReference type="GO" id="GO:0005634">
    <property type="term" value="C:nucleus"/>
    <property type="evidence" value="ECO:0007669"/>
    <property type="project" value="UniProtKB-SubCell"/>
</dbReference>
<dbReference type="PANTHER" id="PTHR31920:SF51">
    <property type="entry name" value="BINDING PROTEIN, PUTATIVE-RELATED"/>
    <property type="match status" value="1"/>
</dbReference>
<evidence type="ECO:0000256" key="1">
    <source>
        <dbReference type="ARBA" id="ARBA00004123"/>
    </source>
</evidence>
<comment type="subcellular location">
    <subcellularLocation>
        <location evidence="1">Nucleus</location>
    </subcellularLocation>
</comment>
<name>A0AAV2EUG8_9ROSI</name>
<evidence type="ECO:0000256" key="2">
    <source>
        <dbReference type="ARBA" id="ARBA00023015"/>
    </source>
</evidence>
<dbReference type="CDD" id="cd10017">
    <property type="entry name" value="B3_DNA"/>
    <property type="match status" value="2"/>
</dbReference>
<proteinExistence type="predicted"/>
<protein>
    <recommendedName>
        <fullName evidence="7">TF-B3 domain-containing protein</fullName>
    </recommendedName>
</protein>
<evidence type="ECO:0000313" key="8">
    <source>
        <dbReference type="EMBL" id="CAL1389327.1"/>
    </source>
</evidence>
<keyword evidence="3" id="KW-0238">DNA-binding</keyword>
<evidence type="ECO:0000259" key="7">
    <source>
        <dbReference type="PROSITE" id="PS50863"/>
    </source>
</evidence>